<dbReference type="Proteomes" id="UP000196027">
    <property type="component" value="Chromosome"/>
</dbReference>
<sequence length="85" mass="9846">MRDIRNNACKIGISANPVIRERTLQSEQPQIELLALKKFINRKIALAIEKALHVVYNDKRKRGEWFNLDTEDISELVATLDDEIL</sequence>
<dbReference type="Pfam" id="PF13455">
    <property type="entry name" value="MUG113"/>
    <property type="match status" value="1"/>
</dbReference>
<reference evidence="2 3" key="1">
    <citation type="submission" date="2017-05" db="EMBL/GenBank/DDBJ databases">
        <title>Genomic insights into alkan degradation activity of Oleiphilus messinensis.</title>
        <authorList>
            <person name="Kozyavkin S.A."/>
            <person name="Slesarev A.I."/>
            <person name="Golyshin P.N."/>
            <person name="Korzhenkov A."/>
            <person name="Golyshina O.N."/>
            <person name="Toshchakov S.V."/>
        </authorList>
    </citation>
    <scope>NUCLEOTIDE SEQUENCE [LARGE SCALE GENOMIC DNA]</scope>
    <source>
        <strain evidence="2 3">ME102</strain>
    </source>
</reference>
<protein>
    <recommendedName>
        <fullName evidence="1">Bacteriophage T5 Orf172 DNA-binding domain-containing protein</fullName>
    </recommendedName>
</protein>
<dbReference type="KEGG" id="ome:OLMES_0495"/>
<dbReference type="AlphaFoldDB" id="A0A1Y0I277"/>
<gene>
    <name evidence="2" type="ORF">OLMES_0495</name>
</gene>
<proteinExistence type="predicted"/>
<dbReference type="SMART" id="SM00974">
    <property type="entry name" value="T5orf172"/>
    <property type="match status" value="1"/>
</dbReference>
<evidence type="ECO:0000313" key="2">
    <source>
        <dbReference type="EMBL" id="ARU54598.1"/>
    </source>
</evidence>
<evidence type="ECO:0000313" key="3">
    <source>
        <dbReference type="Proteomes" id="UP000196027"/>
    </source>
</evidence>
<evidence type="ECO:0000259" key="1">
    <source>
        <dbReference type="SMART" id="SM00974"/>
    </source>
</evidence>
<accession>A0A1Y0I277</accession>
<dbReference type="RefSeq" id="WP_157678114.1">
    <property type="nucleotide sequence ID" value="NZ_CP021425.1"/>
</dbReference>
<dbReference type="InterPro" id="IPR018306">
    <property type="entry name" value="Phage_T5_Orf172_DNA-bd"/>
</dbReference>
<keyword evidence="3" id="KW-1185">Reference proteome</keyword>
<dbReference type="OrthoDB" id="5917870at2"/>
<feature type="domain" description="Bacteriophage T5 Orf172 DNA-binding" evidence="1">
    <location>
        <begin position="3"/>
        <end position="80"/>
    </location>
</feature>
<organism evidence="2 3">
    <name type="scientific">Oleiphilus messinensis</name>
    <dbReference type="NCBI Taxonomy" id="141451"/>
    <lineage>
        <taxon>Bacteria</taxon>
        <taxon>Pseudomonadati</taxon>
        <taxon>Pseudomonadota</taxon>
        <taxon>Gammaproteobacteria</taxon>
        <taxon>Oceanospirillales</taxon>
        <taxon>Oleiphilaceae</taxon>
        <taxon>Oleiphilus</taxon>
    </lineage>
</organism>
<name>A0A1Y0I277_9GAMM</name>
<dbReference type="EMBL" id="CP021425">
    <property type="protein sequence ID" value="ARU54598.1"/>
    <property type="molecule type" value="Genomic_DNA"/>
</dbReference>